<dbReference type="EMBL" id="ATNB01000014">
    <property type="protein sequence ID" value="EPP35743.1"/>
    <property type="molecule type" value="Genomic_DNA"/>
</dbReference>
<reference evidence="1 2" key="1">
    <citation type="submission" date="2013-04" db="EMBL/GenBank/DDBJ databases">
        <title>Genome sequence of Chlamydia psittaci 10-1398/11.</title>
        <authorList>
            <person name="Huot-Creasy H."/>
            <person name="McCracken C.L."/>
            <person name="Humphries M."/>
            <person name="Sachse K."/>
            <person name="Laroucau K."/>
            <person name="Bavoil P."/>
            <person name="Myers G.S."/>
        </authorList>
    </citation>
    <scope>NUCLEOTIDE SEQUENCE [LARGE SCALE GENOMIC DNA]</scope>
    <source>
        <strain evidence="1 2">10_1398_11</strain>
    </source>
</reference>
<name>S7J650_9CHLA</name>
<sequence>MGFAKRKRDFQVKWEISEEKTRDFRLNGVFEKR</sequence>
<gene>
    <name evidence="1" type="ORF">CP10139811_1582</name>
</gene>
<accession>S7J650</accession>
<dbReference type="Proteomes" id="UP000016200">
    <property type="component" value="Unassembled WGS sequence"/>
</dbReference>
<protein>
    <submittedName>
        <fullName evidence="1">Uncharacterized protein</fullName>
    </submittedName>
</protein>
<organism evidence="1 2">
    <name type="scientific">Chlamydia ibidis</name>
    <dbReference type="NCBI Taxonomy" id="1405396"/>
    <lineage>
        <taxon>Bacteria</taxon>
        <taxon>Pseudomonadati</taxon>
        <taxon>Chlamydiota</taxon>
        <taxon>Chlamydiia</taxon>
        <taxon>Chlamydiales</taxon>
        <taxon>Chlamydiaceae</taxon>
        <taxon>Chlamydia/Chlamydophila group</taxon>
        <taxon>Chlamydia</taxon>
    </lineage>
</organism>
<dbReference type="HOGENOM" id="CLU_194364_1_0_0"/>
<feature type="non-terminal residue" evidence="1">
    <location>
        <position position="33"/>
    </location>
</feature>
<proteinExistence type="predicted"/>
<dbReference type="AlphaFoldDB" id="S7J650"/>
<evidence type="ECO:0000313" key="1">
    <source>
        <dbReference type="EMBL" id="EPP35743.1"/>
    </source>
</evidence>
<comment type="caution">
    <text evidence="1">The sequence shown here is derived from an EMBL/GenBank/DDBJ whole genome shotgun (WGS) entry which is preliminary data.</text>
</comment>
<evidence type="ECO:0000313" key="2">
    <source>
        <dbReference type="Proteomes" id="UP000016200"/>
    </source>
</evidence>